<dbReference type="KEGG" id="cps:CPS_0102"/>
<sequence length="43" mass="4535">MTTCSSLALTLPTNIPALINAIAVTVAFLKSLIIYPFVASQIN</sequence>
<protein>
    <submittedName>
        <fullName evidence="2">Uncharacterized protein</fullName>
    </submittedName>
</protein>
<proteinExistence type="predicted"/>
<feature type="transmembrane region" description="Helical" evidence="1">
    <location>
        <begin position="15"/>
        <end position="38"/>
    </location>
</feature>
<accession>Q48AP3</accession>
<keyword evidence="1" id="KW-0812">Transmembrane</keyword>
<evidence type="ECO:0000256" key="1">
    <source>
        <dbReference type="SAM" id="Phobius"/>
    </source>
</evidence>
<keyword evidence="1" id="KW-1133">Transmembrane helix</keyword>
<organism evidence="2 3">
    <name type="scientific">Colwellia psychrerythraea (strain 34H / ATCC BAA-681)</name>
    <name type="common">Vibrio psychroerythus</name>
    <dbReference type="NCBI Taxonomy" id="167879"/>
    <lineage>
        <taxon>Bacteria</taxon>
        <taxon>Pseudomonadati</taxon>
        <taxon>Pseudomonadota</taxon>
        <taxon>Gammaproteobacteria</taxon>
        <taxon>Alteromonadales</taxon>
        <taxon>Colwelliaceae</taxon>
        <taxon>Colwellia</taxon>
    </lineage>
</organism>
<name>Q48AP3_COLP3</name>
<dbReference type="Proteomes" id="UP000000547">
    <property type="component" value="Chromosome"/>
</dbReference>
<reference evidence="2" key="1">
    <citation type="journal article" date="2005" name="Proc. Natl. Acad. Sci. U.S.A.">
        <title>The psychrophilic lifestyle as revealed by the genome sequence of Colwellia psychrerythraea 34H through genomic and proteomic analyses.</title>
        <authorList>
            <person name="Methe B.A."/>
            <person name="Nelson K.E."/>
            <person name="Deming J.W."/>
            <person name="Momen B."/>
            <person name="Melamud E."/>
            <person name="Zhang X."/>
            <person name="Moult J."/>
            <person name="Madupu R."/>
            <person name="Nelson W.C."/>
            <person name="Dodson R.J."/>
            <person name="Brinkac L.M."/>
            <person name="Daugherty S.C."/>
            <person name="Durkin A.S."/>
            <person name="DeBoy R.T."/>
            <person name="Kolonay J.F."/>
            <person name="Sullivan S.A."/>
            <person name="Zhou L."/>
            <person name="Davidsen T.M."/>
            <person name="Wu M."/>
            <person name="Huston A.L."/>
            <person name="Lewis M."/>
            <person name="Weaver B."/>
            <person name="Weidman J.F."/>
            <person name="Khouri H."/>
            <person name="Utterback T.R."/>
            <person name="Feldblyum T.V."/>
            <person name="Fraser C.M."/>
        </authorList>
    </citation>
    <scope>NUCLEOTIDE SEQUENCE [LARGE SCALE GENOMIC DNA]</scope>
    <source>
        <strain evidence="2">34H</strain>
    </source>
</reference>
<evidence type="ECO:0000313" key="2">
    <source>
        <dbReference type="EMBL" id="AAZ25276.1"/>
    </source>
</evidence>
<evidence type="ECO:0000313" key="3">
    <source>
        <dbReference type="Proteomes" id="UP000000547"/>
    </source>
</evidence>
<gene>
    <name evidence="2" type="ordered locus">CPS_0102</name>
</gene>
<dbReference type="EMBL" id="CP000083">
    <property type="protein sequence ID" value="AAZ25276.1"/>
    <property type="molecule type" value="Genomic_DNA"/>
</dbReference>
<keyword evidence="1" id="KW-0472">Membrane</keyword>
<dbReference type="AlphaFoldDB" id="Q48AP3"/>
<dbReference type="HOGENOM" id="CLU_3232212_0_0_6"/>